<dbReference type="PANTHER" id="PTHR12677">
    <property type="entry name" value="GOLGI APPARATUS MEMBRANE PROTEIN TVP38-RELATED"/>
    <property type="match status" value="1"/>
</dbReference>
<reference evidence="8 9" key="1">
    <citation type="submission" date="2021-06" db="EMBL/GenBank/DDBJ databases">
        <authorList>
            <person name="Lee D.H."/>
        </authorList>
    </citation>
    <scope>NUCLEOTIDE SEQUENCE [LARGE SCALE GENOMIC DNA]</scope>
    <source>
        <strain evidence="8 9">MMS21-HV4-11</strain>
    </source>
</reference>
<dbReference type="RefSeq" id="WP_216957621.1">
    <property type="nucleotide sequence ID" value="NZ_JAHOPB010000001.1"/>
</dbReference>
<comment type="subcellular location">
    <subcellularLocation>
        <location evidence="1 6">Cell membrane</location>
        <topology evidence="1 6">Multi-pass membrane protein</topology>
    </subcellularLocation>
</comment>
<keyword evidence="2 6" id="KW-1003">Cell membrane</keyword>
<organism evidence="8 9">
    <name type="scientific">Reyranella humidisoli</name>
    <dbReference type="NCBI Taxonomy" id="2849149"/>
    <lineage>
        <taxon>Bacteria</taxon>
        <taxon>Pseudomonadati</taxon>
        <taxon>Pseudomonadota</taxon>
        <taxon>Alphaproteobacteria</taxon>
        <taxon>Hyphomicrobiales</taxon>
        <taxon>Reyranellaceae</taxon>
        <taxon>Reyranella</taxon>
    </lineage>
</organism>
<proteinExistence type="inferred from homology"/>
<feature type="transmembrane region" description="Helical" evidence="6">
    <location>
        <begin position="209"/>
        <end position="229"/>
    </location>
</feature>
<dbReference type="EMBL" id="JAHOPB010000001">
    <property type="protein sequence ID" value="MBU8873375.1"/>
    <property type="molecule type" value="Genomic_DNA"/>
</dbReference>
<dbReference type="Pfam" id="PF09335">
    <property type="entry name" value="VTT_dom"/>
    <property type="match status" value="1"/>
</dbReference>
<evidence type="ECO:0000256" key="2">
    <source>
        <dbReference type="ARBA" id="ARBA00022475"/>
    </source>
</evidence>
<dbReference type="Proteomes" id="UP000727907">
    <property type="component" value="Unassembled WGS sequence"/>
</dbReference>
<evidence type="ECO:0000313" key="8">
    <source>
        <dbReference type="EMBL" id="MBU8873375.1"/>
    </source>
</evidence>
<feature type="domain" description="VTT" evidence="7">
    <location>
        <begin position="73"/>
        <end position="187"/>
    </location>
</feature>
<keyword evidence="4 6" id="KW-1133">Transmembrane helix</keyword>
<evidence type="ECO:0000313" key="9">
    <source>
        <dbReference type="Proteomes" id="UP000727907"/>
    </source>
</evidence>
<evidence type="ECO:0000256" key="5">
    <source>
        <dbReference type="ARBA" id="ARBA00023136"/>
    </source>
</evidence>
<comment type="similarity">
    <text evidence="6">Belongs to the TVP38/TMEM64 family.</text>
</comment>
<dbReference type="InterPro" id="IPR032816">
    <property type="entry name" value="VTT_dom"/>
</dbReference>
<sequence length="235" mass="25507">MNPSTLRRLLPVAILLAGLATFLLLGLERYFSFEMLARHKATLTAWVAAHQVLAAFGFMLAYAFMVAFSLPIAILATPVGGFLFGTWAGAGLSVLGATAGSIAVFLAARYAFRDLFRERAGARLARFEAGFHHNDFSYLLFLRLVPVFPFWLINIVPALLGMRLRRYVPATMLGIAPAAVVYASVGSGLGMVLKRGEQPDLGIIFEGRILVPLLGLAALSLVPVIYGRLRRKRGA</sequence>
<evidence type="ECO:0000256" key="4">
    <source>
        <dbReference type="ARBA" id="ARBA00022989"/>
    </source>
</evidence>
<evidence type="ECO:0000259" key="7">
    <source>
        <dbReference type="Pfam" id="PF09335"/>
    </source>
</evidence>
<name>A0ABS6IJF2_9HYPH</name>
<protein>
    <recommendedName>
        <fullName evidence="6">TVP38/TMEM64 family membrane protein</fullName>
    </recommendedName>
</protein>
<evidence type="ECO:0000256" key="1">
    <source>
        <dbReference type="ARBA" id="ARBA00004651"/>
    </source>
</evidence>
<feature type="transmembrane region" description="Helical" evidence="6">
    <location>
        <begin position="52"/>
        <end position="75"/>
    </location>
</feature>
<accession>A0ABS6IJF2</accession>
<feature type="transmembrane region" description="Helical" evidence="6">
    <location>
        <begin position="82"/>
        <end position="108"/>
    </location>
</feature>
<gene>
    <name evidence="8" type="ORF">KQ910_06340</name>
</gene>
<keyword evidence="3 6" id="KW-0812">Transmembrane</keyword>
<evidence type="ECO:0000256" key="6">
    <source>
        <dbReference type="RuleBase" id="RU366058"/>
    </source>
</evidence>
<keyword evidence="5 6" id="KW-0472">Membrane</keyword>
<feature type="transmembrane region" description="Helical" evidence="6">
    <location>
        <begin position="167"/>
        <end position="189"/>
    </location>
</feature>
<keyword evidence="9" id="KW-1185">Reference proteome</keyword>
<dbReference type="PANTHER" id="PTHR12677:SF59">
    <property type="entry name" value="GOLGI APPARATUS MEMBRANE PROTEIN TVP38-RELATED"/>
    <property type="match status" value="1"/>
</dbReference>
<feature type="transmembrane region" description="Helical" evidence="6">
    <location>
        <begin position="136"/>
        <end position="160"/>
    </location>
</feature>
<evidence type="ECO:0000256" key="3">
    <source>
        <dbReference type="ARBA" id="ARBA00022692"/>
    </source>
</evidence>
<comment type="caution">
    <text evidence="8">The sequence shown here is derived from an EMBL/GenBank/DDBJ whole genome shotgun (WGS) entry which is preliminary data.</text>
</comment>
<dbReference type="InterPro" id="IPR015414">
    <property type="entry name" value="TMEM64"/>
</dbReference>
<feature type="transmembrane region" description="Helical" evidence="6">
    <location>
        <begin position="12"/>
        <end position="32"/>
    </location>
</feature>